<evidence type="ECO:0000313" key="1">
    <source>
        <dbReference type="EMBL" id="PQP96711.1"/>
    </source>
</evidence>
<comment type="caution">
    <text evidence="1">The sequence shown here is derived from an EMBL/GenBank/DDBJ whole genome shotgun (WGS) entry which is preliminary data.</text>
</comment>
<protein>
    <submittedName>
        <fullName evidence="1">Uncharacterized protein</fullName>
    </submittedName>
</protein>
<name>A0A314XRA1_PRUYE</name>
<reference evidence="1 2" key="1">
    <citation type="submission" date="2018-02" db="EMBL/GenBank/DDBJ databases">
        <title>Draft genome of wild Prunus yedoensis var. nudiflora.</title>
        <authorList>
            <person name="Baek S."/>
            <person name="Kim J.-H."/>
            <person name="Choi K."/>
            <person name="Kim G.-B."/>
            <person name="Cho A."/>
            <person name="Jang H."/>
            <person name="Shin C.-H."/>
            <person name="Yu H.-J."/>
            <person name="Mun J.-H."/>
        </authorList>
    </citation>
    <scope>NUCLEOTIDE SEQUENCE [LARGE SCALE GENOMIC DNA]</scope>
    <source>
        <strain evidence="2">cv. Jeju island</strain>
        <tissue evidence="1">Leaf</tissue>
    </source>
</reference>
<accession>A0A314XRA1</accession>
<organism evidence="1 2">
    <name type="scientific">Prunus yedoensis var. nudiflora</name>
    <dbReference type="NCBI Taxonomy" id="2094558"/>
    <lineage>
        <taxon>Eukaryota</taxon>
        <taxon>Viridiplantae</taxon>
        <taxon>Streptophyta</taxon>
        <taxon>Embryophyta</taxon>
        <taxon>Tracheophyta</taxon>
        <taxon>Spermatophyta</taxon>
        <taxon>Magnoliopsida</taxon>
        <taxon>eudicotyledons</taxon>
        <taxon>Gunneridae</taxon>
        <taxon>Pentapetalae</taxon>
        <taxon>rosids</taxon>
        <taxon>fabids</taxon>
        <taxon>Rosales</taxon>
        <taxon>Rosaceae</taxon>
        <taxon>Amygdaloideae</taxon>
        <taxon>Amygdaleae</taxon>
        <taxon>Prunus</taxon>
    </lineage>
</organism>
<dbReference type="EMBL" id="PJQY01002065">
    <property type="protein sequence ID" value="PQP96711.1"/>
    <property type="molecule type" value="Genomic_DNA"/>
</dbReference>
<sequence>MARVSAAYHGWSDGPCAYHGRSDGPCAYRGWSDGPCRGRSEALALGWPWLVTTWVAGILPRGETSVCPARRS</sequence>
<keyword evidence="2" id="KW-1185">Reference proteome</keyword>
<proteinExistence type="predicted"/>
<dbReference type="Proteomes" id="UP000250321">
    <property type="component" value="Unassembled WGS sequence"/>
</dbReference>
<dbReference type="AlphaFoldDB" id="A0A314XRA1"/>
<evidence type="ECO:0000313" key="2">
    <source>
        <dbReference type="Proteomes" id="UP000250321"/>
    </source>
</evidence>
<gene>
    <name evidence="1" type="ORF">Pyn_01964</name>
</gene>